<evidence type="ECO:0000313" key="7">
    <source>
        <dbReference type="EMBL" id="GAT58267.1"/>
    </source>
</evidence>
<accession>A0ABQ0M5Y0</accession>
<feature type="region of interest" description="Disordered" evidence="6">
    <location>
        <begin position="151"/>
        <end position="179"/>
    </location>
</feature>
<dbReference type="InterPro" id="IPR036864">
    <property type="entry name" value="Zn2-C6_fun-type_DNA-bd_sf"/>
</dbReference>
<proteinExistence type="predicted"/>
<organism evidence="7 8">
    <name type="scientific">Mycena chlorophos</name>
    <name type="common">Agaric fungus</name>
    <name type="synonym">Agaricus chlorophos</name>
    <dbReference type="NCBI Taxonomy" id="658473"/>
    <lineage>
        <taxon>Eukaryota</taxon>
        <taxon>Fungi</taxon>
        <taxon>Dikarya</taxon>
        <taxon>Basidiomycota</taxon>
        <taxon>Agaricomycotina</taxon>
        <taxon>Agaricomycetes</taxon>
        <taxon>Agaricomycetidae</taxon>
        <taxon>Agaricales</taxon>
        <taxon>Marasmiineae</taxon>
        <taxon>Mycenaceae</taxon>
        <taxon>Mycena</taxon>
    </lineage>
</organism>
<dbReference type="CDD" id="cd12148">
    <property type="entry name" value="fungal_TF_MHR"/>
    <property type="match status" value="1"/>
</dbReference>
<evidence type="ECO:0008006" key="9">
    <source>
        <dbReference type="Google" id="ProtNLM"/>
    </source>
</evidence>
<protein>
    <recommendedName>
        <fullName evidence="9">Transcription factor domain-containing protein</fullName>
    </recommendedName>
</protein>
<evidence type="ECO:0000256" key="3">
    <source>
        <dbReference type="ARBA" id="ARBA00023015"/>
    </source>
</evidence>
<name>A0ABQ0M5Y0_MYCCL</name>
<dbReference type="EMBL" id="DF849623">
    <property type="protein sequence ID" value="GAT58267.1"/>
    <property type="molecule type" value="Genomic_DNA"/>
</dbReference>
<keyword evidence="2" id="KW-0479">Metal-binding</keyword>
<gene>
    <name evidence="7" type="ORF">MCHLO_14716</name>
</gene>
<feature type="compositionally biased region" description="Low complexity" evidence="6">
    <location>
        <begin position="156"/>
        <end position="176"/>
    </location>
</feature>
<evidence type="ECO:0000256" key="6">
    <source>
        <dbReference type="SAM" id="MobiDB-lite"/>
    </source>
</evidence>
<keyword evidence="3" id="KW-0805">Transcription regulation</keyword>
<evidence type="ECO:0000256" key="5">
    <source>
        <dbReference type="ARBA" id="ARBA00023242"/>
    </source>
</evidence>
<keyword evidence="8" id="KW-1185">Reference proteome</keyword>
<sequence>MAPNAPIRDMAASIVSPAISYKFARAKKGQETSFLRYAAQGLCPRECAHIFQLWLEIFSTYSGHRYTDAKSATRTGLLQLQATQAGTPVITLHFPSVIGNTQRCDGKKPVCTPCLEGEREDDCEYLGGSGRPQTEILQDSIRRVEMKISQLEARRGSMSPPGTPSSSGGSSRSESPIMARSREPSLGATIELIDAFLPSAPELDFFLDPTRFRNSALLDLPANHAARPAPALMAAVYLWGLRLSQSPSKAHKEPAFLARACELAAQGLAGIHPLRIVHTLQAEILLAQYFFAAERFLEGKYHAAAATAIAVGLVNGRLELMEESERRAAWYTTVVLDQTWAVVLEEERGLGAQGWVMDDSPLGLLGQSAILWQRSSSLVRRWGVDLRREEAHALSITLDELVALTDDLQTRLSPRTPFIARSIAYAAEMQLALPLNDWERRLGAARNLLALVADYPLESPADGRAPFVNPILGPIWLSAVQVIVVSCATDADGLLVKLLRRAVLVIGTFSGTCVLLTHHISWMQELVAGI</sequence>
<evidence type="ECO:0000256" key="1">
    <source>
        <dbReference type="ARBA" id="ARBA00004123"/>
    </source>
</evidence>
<dbReference type="Gene3D" id="4.10.240.10">
    <property type="entry name" value="Zn(2)-C6 fungal-type DNA-binding domain"/>
    <property type="match status" value="1"/>
</dbReference>
<dbReference type="PANTHER" id="PTHR47338">
    <property type="entry name" value="ZN(II)2CYS6 TRANSCRIPTION FACTOR (EUROFUNG)-RELATED"/>
    <property type="match status" value="1"/>
</dbReference>
<comment type="subcellular location">
    <subcellularLocation>
        <location evidence="1">Nucleus</location>
    </subcellularLocation>
</comment>
<evidence type="ECO:0000313" key="8">
    <source>
        <dbReference type="Proteomes" id="UP000815677"/>
    </source>
</evidence>
<dbReference type="Proteomes" id="UP000815677">
    <property type="component" value="Unassembled WGS sequence"/>
</dbReference>
<dbReference type="InterPro" id="IPR050815">
    <property type="entry name" value="TF_fung"/>
</dbReference>
<dbReference type="PANTHER" id="PTHR47338:SF29">
    <property type="entry name" value="ZN(2)-C6 FUNGAL-TYPE DOMAIN-CONTAINING PROTEIN"/>
    <property type="match status" value="1"/>
</dbReference>
<keyword evidence="5" id="KW-0539">Nucleus</keyword>
<evidence type="ECO:0000256" key="4">
    <source>
        <dbReference type="ARBA" id="ARBA00023163"/>
    </source>
</evidence>
<keyword evidence="4" id="KW-0804">Transcription</keyword>
<evidence type="ECO:0000256" key="2">
    <source>
        <dbReference type="ARBA" id="ARBA00022723"/>
    </source>
</evidence>
<reference evidence="7" key="1">
    <citation type="submission" date="2014-09" db="EMBL/GenBank/DDBJ databases">
        <title>Genome sequence of the luminous mushroom Mycena chlorophos for searching fungal bioluminescence genes.</title>
        <authorList>
            <person name="Tanaka Y."/>
            <person name="Kasuga D."/>
            <person name="Oba Y."/>
            <person name="Hase S."/>
            <person name="Sato K."/>
            <person name="Oba Y."/>
            <person name="Sakakibara Y."/>
        </authorList>
    </citation>
    <scope>NUCLEOTIDE SEQUENCE</scope>
</reference>